<dbReference type="EMBL" id="CP142731">
    <property type="protein sequence ID" value="WUR03702.1"/>
    <property type="molecule type" value="Genomic_DNA"/>
</dbReference>
<protein>
    <submittedName>
        <fullName evidence="1">Uncharacterized protein</fullName>
    </submittedName>
</protein>
<organism evidence="1 2">
    <name type="scientific">Vairimorpha necatrix</name>
    <dbReference type="NCBI Taxonomy" id="6039"/>
    <lineage>
        <taxon>Eukaryota</taxon>
        <taxon>Fungi</taxon>
        <taxon>Fungi incertae sedis</taxon>
        <taxon>Microsporidia</taxon>
        <taxon>Nosematidae</taxon>
        <taxon>Vairimorpha</taxon>
    </lineage>
</organism>
<accession>A0AAX4JCJ8</accession>
<dbReference type="AlphaFoldDB" id="A0AAX4JCJ8"/>
<evidence type="ECO:0000313" key="1">
    <source>
        <dbReference type="EMBL" id="WUR03702.1"/>
    </source>
</evidence>
<sequence>MDDKCEWNVVQIFDPIKYETIIYMINTFRTHIERKTILGNSSNYNYSLPTLEDIIEEEEEKKINVVSKASMSGLGYIGSMGCVHLINSFMGNLGIN</sequence>
<evidence type="ECO:0000313" key="2">
    <source>
        <dbReference type="Proteomes" id="UP001334084"/>
    </source>
</evidence>
<dbReference type="Proteomes" id="UP001334084">
    <property type="component" value="Chromosome 6"/>
</dbReference>
<proteinExistence type="predicted"/>
<dbReference type="GeneID" id="90541521"/>
<reference evidence="1" key="1">
    <citation type="journal article" date="2024" name="BMC Genomics">
        <title>Functional annotation of a divergent genome using sequence and structure-based similarity.</title>
        <authorList>
            <person name="Svedberg D."/>
            <person name="Winiger R.R."/>
            <person name="Berg A."/>
            <person name="Sharma H."/>
            <person name="Tellgren-Roth C."/>
            <person name="Debrunner-Vossbrinck B.A."/>
            <person name="Vossbrinck C.R."/>
            <person name="Barandun J."/>
        </authorList>
    </citation>
    <scope>NUCLEOTIDE SEQUENCE</scope>
    <source>
        <strain evidence="1">Illinois isolate</strain>
    </source>
</reference>
<name>A0AAX4JCJ8_9MICR</name>
<keyword evidence="2" id="KW-1185">Reference proteome</keyword>
<gene>
    <name evidence="1" type="ORF">VNE69_06024</name>
</gene>
<dbReference type="RefSeq" id="XP_065329847.1">
    <property type="nucleotide sequence ID" value="XM_065473775.1"/>
</dbReference>